<protein>
    <recommendedName>
        <fullName evidence="2">DUF4187 domain-containing protein</fullName>
    </recommendedName>
</protein>
<feature type="region of interest" description="Disordered" evidence="1">
    <location>
        <begin position="1"/>
        <end position="51"/>
    </location>
</feature>
<feature type="region of interest" description="Disordered" evidence="1">
    <location>
        <begin position="73"/>
        <end position="116"/>
    </location>
</feature>
<evidence type="ECO:0000313" key="4">
    <source>
        <dbReference type="Proteomes" id="UP000301737"/>
    </source>
</evidence>
<gene>
    <name evidence="3" type="ORF">ZYGM_004050</name>
</gene>
<name>A0A4C2E191_9SACH</name>
<feature type="domain" description="DUF4187" evidence="2">
    <location>
        <begin position="239"/>
        <end position="293"/>
    </location>
</feature>
<keyword evidence="4" id="KW-1185">Reference proteome</keyword>
<reference evidence="3 4" key="1">
    <citation type="submission" date="2019-01" db="EMBL/GenBank/DDBJ databases">
        <title>Draft Genome Sequencing of Zygosaccharomyces mellis Ca-7.</title>
        <authorList>
            <person name="Shiwa Y."/>
            <person name="Kanesaki Y."/>
            <person name="Ishige T."/>
            <person name="Mura K."/>
            <person name="Hori T."/>
            <person name="Tamura T."/>
        </authorList>
    </citation>
    <scope>NUCLEOTIDE SEQUENCE [LARGE SCALE GENOMIC DNA]</scope>
    <source>
        <strain evidence="3 4">Ca-7</strain>
    </source>
</reference>
<dbReference type="InterPro" id="IPR039249">
    <property type="entry name" value="GPATCH11"/>
</dbReference>
<feature type="compositionally biased region" description="Basic and acidic residues" evidence="1">
    <location>
        <begin position="102"/>
        <end position="116"/>
    </location>
</feature>
<comment type="caution">
    <text evidence="3">The sequence shown here is derived from an EMBL/GenBank/DDBJ whole genome shotgun (WGS) entry which is preliminary data.</text>
</comment>
<accession>A0A4C2E191</accession>
<evidence type="ECO:0000313" key="3">
    <source>
        <dbReference type="EMBL" id="GCE97937.1"/>
    </source>
</evidence>
<dbReference type="AlphaFoldDB" id="A0A4C2E191"/>
<dbReference type="GO" id="GO:0000776">
    <property type="term" value="C:kinetochore"/>
    <property type="evidence" value="ECO:0007669"/>
    <property type="project" value="TreeGrafter"/>
</dbReference>
<dbReference type="Pfam" id="PF13821">
    <property type="entry name" value="DUF4187"/>
    <property type="match status" value="1"/>
</dbReference>
<sequence length="293" mass="34156">METTEQSREIAVEQKNSKKEDTPWSARNFQLSKGEEDQEESGMSLGDHLNDQEMRQKLPKGYKIMSDMGYKVGDTLGSTEPTDYNRGTRLKRPLQPHGNALETKRRNVNSDKRESLEEEYRQLNSIKQNEKRKMDIWRNMQKKAFEMSGDVDVCHPGSDPRDFNILWRPYVRELTSQGKQEPLVEEPGDEELINEDTSINDDNITININDSNDDNSNQEAQGRNIEVESVPDTCSDCEDEELNLLYEMKIDDRIIKLHIFLRCELYYCYYCGIQYEDERDLHANCPGLAEEDH</sequence>
<dbReference type="InterPro" id="IPR025239">
    <property type="entry name" value="DUF4187"/>
</dbReference>
<dbReference type="OrthoDB" id="786951at2759"/>
<dbReference type="Proteomes" id="UP000301737">
    <property type="component" value="Unassembled WGS sequence"/>
</dbReference>
<dbReference type="SMART" id="SM01173">
    <property type="entry name" value="DUF4187"/>
    <property type="match status" value="1"/>
</dbReference>
<feature type="compositionally biased region" description="Basic and acidic residues" evidence="1">
    <location>
        <begin position="1"/>
        <end position="22"/>
    </location>
</feature>
<evidence type="ECO:0000259" key="2">
    <source>
        <dbReference type="SMART" id="SM01173"/>
    </source>
</evidence>
<organism evidence="3 4">
    <name type="scientific">Zygosaccharomyces mellis</name>
    <dbReference type="NCBI Taxonomy" id="42258"/>
    <lineage>
        <taxon>Eukaryota</taxon>
        <taxon>Fungi</taxon>
        <taxon>Dikarya</taxon>
        <taxon>Ascomycota</taxon>
        <taxon>Saccharomycotina</taxon>
        <taxon>Saccharomycetes</taxon>
        <taxon>Saccharomycetales</taxon>
        <taxon>Saccharomycetaceae</taxon>
        <taxon>Zygosaccharomyces</taxon>
    </lineage>
</organism>
<dbReference type="PANTHER" id="PTHR21032">
    <property type="entry name" value="G PATCH DOMAIN-CONTAINING PROTEIN 11"/>
    <property type="match status" value="1"/>
</dbReference>
<dbReference type="PANTHER" id="PTHR21032:SF0">
    <property type="entry name" value="G PATCH DOMAIN-CONTAINING PROTEIN 11"/>
    <property type="match status" value="1"/>
</dbReference>
<proteinExistence type="predicted"/>
<evidence type="ECO:0000256" key="1">
    <source>
        <dbReference type="SAM" id="MobiDB-lite"/>
    </source>
</evidence>
<dbReference type="EMBL" id="BIMX01000003">
    <property type="protein sequence ID" value="GCE97937.1"/>
    <property type="molecule type" value="Genomic_DNA"/>
</dbReference>